<sequence length="76" mass="7820">MPIITDTILPPTCPAPITVMNTTCPTPATSVTTSNYLPPATSNTTTATSTGDGDSVLTCPNCDRTFTSHIGLIGHL</sequence>
<accession>A0A183TL17</accession>
<reference evidence="3" key="1">
    <citation type="submission" date="2016-06" db="UniProtKB">
        <authorList>
            <consortium name="WormBaseParasite"/>
        </authorList>
    </citation>
    <scope>IDENTIFICATION</scope>
</reference>
<organism evidence="3">
    <name type="scientific">Schistocephalus solidus</name>
    <name type="common">Tapeworm</name>
    <dbReference type="NCBI Taxonomy" id="70667"/>
    <lineage>
        <taxon>Eukaryota</taxon>
        <taxon>Metazoa</taxon>
        <taxon>Spiralia</taxon>
        <taxon>Lophotrochozoa</taxon>
        <taxon>Platyhelminthes</taxon>
        <taxon>Cestoda</taxon>
        <taxon>Eucestoda</taxon>
        <taxon>Diphyllobothriidea</taxon>
        <taxon>Diphyllobothriidae</taxon>
        <taxon>Schistocephalus</taxon>
    </lineage>
</organism>
<gene>
    <name evidence="1" type="ORF">SSLN_LOCUS17165</name>
</gene>
<reference evidence="1 2" key="2">
    <citation type="submission" date="2018-11" db="EMBL/GenBank/DDBJ databases">
        <authorList>
            <consortium name="Pathogen Informatics"/>
        </authorList>
    </citation>
    <scope>NUCLEOTIDE SEQUENCE [LARGE SCALE GENOMIC DNA]</scope>
    <source>
        <strain evidence="1 2">NST_G2</strain>
    </source>
</reference>
<evidence type="ECO:0000313" key="2">
    <source>
        <dbReference type="Proteomes" id="UP000275846"/>
    </source>
</evidence>
<keyword evidence="2" id="KW-1185">Reference proteome</keyword>
<dbReference type="AlphaFoldDB" id="A0A183TL17"/>
<proteinExistence type="predicted"/>
<name>A0A183TL17_SCHSO</name>
<evidence type="ECO:0000313" key="1">
    <source>
        <dbReference type="EMBL" id="VDM03551.1"/>
    </source>
</evidence>
<protein>
    <submittedName>
        <fullName evidence="3">C2H2-type domain-containing protein</fullName>
    </submittedName>
</protein>
<dbReference type="Proteomes" id="UP000275846">
    <property type="component" value="Unassembled WGS sequence"/>
</dbReference>
<dbReference type="EMBL" id="UYSU01042062">
    <property type="protein sequence ID" value="VDM03551.1"/>
    <property type="molecule type" value="Genomic_DNA"/>
</dbReference>
<dbReference type="WBParaSite" id="SSLN_0001781801-mRNA-1">
    <property type="protein sequence ID" value="SSLN_0001781801-mRNA-1"/>
    <property type="gene ID" value="SSLN_0001781801"/>
</dbReference>
<evidence type="ECO:0000313" key="3">
    <source>
        <dbReference type="WBParaSite" id="SSLN_0001781801-mRNA-1"/>
    </source>
</evidence>